<evidence type="ECO:0000313" key="1">
    <source>
        <dbReference type="EMBL" id="KAI9897304.1"/>
    </source>
</evidence>
<reference evidence="1" key="1">
    <citation type="submission" date="2022-10" db="EMBL/GenBank/DDBJ databases">
        <title>Complete Genome of Trichothecium roseum strain YXFP-22015, a Plant Pathogen Isolated from Citrus.</title>
        <authorList>
            <person name="Wang Y."/>
            <person name="Zhu L."/>
        </authorList>
    </citation>
    <scope>NUCLEOTIDE SEQUENCE</scope>
    <source>
        <strain evidence="1">YXFP-22015</strain>
    </source>
</reference>
<evidence type="ECO:0000313" key="2">
    <source>
        <dbReference type="Proteomes" id="UP001163324"/>
    </source>
</evidence>
<gene>
    <name evidence="1" type="ORF">N3K66_008326</name>
</gene>
<protein>
    <submittedName>
        <fullName evidence="1">Uncharacterized protein</fullName>
    </submittedName>
</protein>
<dbReference type="Proteomes" id="UP001163324">
    <property type="component" value="Chromosome 8"/>
</dbReference>
<keyword evidence="2" id="KW-1185">Reference proteome</keyword>
<name>A0ACC0UT33_9HYPO</name>
<dbReference type="EMBL" id="CM047947">
    <property type="protein sequence ID" value="KAI9897304.1"/>
    <property type="molecule type" value="Genomic_DNA"/>
</dbReference>
<comment type="caution">
    <text evidence="1">The sequence shown here is derived from an EMBL/GenBank/DDBJ whole genome shotgun (WGS) entry which is preliminary data.</text>
</comment>
<accession>A0ACC0UT33</accession>
<organism evidence="1 2">
    <name type="scientific">Trichothecium roseum</name>
    <dbReference type="NCBI Taxonomy" id="47278"/>
    <lineage>
        <taxon>Eukaryota</taxon>
        <taxon>Fungi</taxon>
        <taxon>Dikarya</taxon>
        <taxon>Ascomycota</taxon>
        <taxon>Pezizomycotina</taxon>
        <taxon>Sordariomycetes</taxon>
        <taxon>Hypocreomycetidae</taxon>
        <taxon>Hypocreales</taxon>
        <taxon>Hypocreales incertae sedis</taxon>
        <taxon>Trichothecium</taxon>
    </lineage>
</organism>
<proteinExistence type="predicted"/>
<sequence length="206" mass="23416">MESYVPGIFADINTAYAAAQKMAASQGIALRKKKTTQSRALFECNKGGVYKQHQSVDGTPLHKRRKTTTQKTGCTWKVWAVNRDGDGWVFEASKNEHNHTPGEAVTHAWHRSAFVRANKKQILGLYDDGLPVRKIMRHLHRQFDGPEGAPVTSKDVYNLIATHEAAKQQQEFEKQRLQAYEARQEEQPQQAQQAQEMQETQETQQA</sequence>